<organism evidence="2 3">
    <name type="scientific">Quercus suber</name>
    <name type="common">Cork oak</name>
    <dbReference type="NCBI Taxonomy" id="58331"/>
    <lineage>
        <taxon>Eukaryota</taxon>
        <taxon>Viridiplantae</taxon>
        <taxon>Streptophyta</taxon>
        <taxon>Embryophyta</taxon>
        <taxon>Tracheophyta</taxon>
        <taxon>Spermatophyta</taxon>
        <taxon>Magnoliopsida</taxon>
        <taxon>eudicotyledons</taxon>
        <taxon>Gunneridae</taxon>
        <taxon>Pentapetalae</taxon>
        <taxon>rosids</taxon>
        <taxon>fabids</taxon>
        <taxon>Fagales</taxon>
        <taxon>Fagaceae</taxon>
        <taxon>Quercus</taxon>
    </lineage>
</organism>
<dbReference type="AlphaFoldDB" id="A0AAW0KKS8"/>
<keyword evidence="3" id="KW-1185">Reference proteome</keyword>
<reference evidence="2 3" key="1">
    <citation type="journal article" date="2018" name="Sci. Data">
        <title>The draft genome sequence of cork oak.</title>
        <authorList>
            <person name="Ramos A.M."/>
            <person name="Usie A."/>
            <person name="Barbosa P."/>
            <person name="Barros P.M."/>
            <person name="Capote T."/>
            <person name="Chaves I."/>
            <person name="Simoes F."/>
            <person name="Abreu I."/>
            <person name="Carrasquinho I."/>
            <person name="Faro C."/>
            <person name="Guimaraes J.B."/>
            <person name="Mendonca D."/>
            <person name="Nobrega F."/>
            <person name="Rodrigues L."/>
            <person name="Saibo N.J.M."/>
            <person name="Varela M.C."/>
            <person name="Egas C."/>
            <person name="Matos J."/>
            <person name="Miguel C.M."/>
            <person name="Oliveira M.M."/>
            <person name="Ricardo C.P."/>
            <person name="Goncalves S."/>
        </authorList>
    </citation>
    <scope>NUCLEOTIDE SEQUENCE [LARGE SCALE GENOMIC DNA]</scope>
    <source>
        <strain evidence="3">cv. HL8</strain>
    </source>
</reference>
<sequence>MDMWSALGSDRWFSPIPINVLVTIFFLGGIEEVTTDRDKNAYNATLLKLAGLFKNFETFTNYNIGKDDKLIKEILVVGPIF</sequence>
<proteinExistence type="predicted"/>
<gene>
    <name evidence="2" type="primary">PCK1</name>
    <name evidence="2" type="ORF">CFP56_018761</name>
</gene>
<keyword evidence="1" id="KW-1133">Transmembrane helix</keyword>
<name>A0AAW0KKS8_QUESU</name>
<protein>
    <submittedName>
        <fullName evidence="2">Phosphoenolpyruvate carboxykinase (Atp) 1</fullName>
    </submittedName>
</protein>
<keyword evidence="1" id="KW-0812">Transmembrane</keyword>
<comment type="caution">
    <text evidence="2">The sequence shown here is derived from an EMBL/GenBank/DDBJ whole genome shotgun (WGS) entry which is preliminary data.</text>
</comment>
<evidence type="ECO:0000256" key="1">
    <source>
        <dbReference type="SAM" id="Phobius"/>
    </source>
</evidence>
<dbReference type="Proteomes" id="UP000237347">
    <property type="component" value="Unassembled WGS sequence"/>
</dbReference>
<accession>A0AAW0KKS8</accession>
<dbReference type="EMBL" id="PKMF04000291">
    <property type="protein sequence ID" value="KAK7839081.1"/>
    <property type="molecule type" value="Genomic_DNA"/>
</dbReference>
<keyword evidence="1" id="KW-0472">Membrane</keyword>
<evidence type="ECO:0000313" key="2">
    <source>
        <dbReference type="EMBL" id="KAK7839081.1"/>
    </source>
</evidence>
<evidence type="ECO:0000313" key="3">
    <source>
        <dbReference type="Proteomes" id="UP000237347"/>
    </source>
</evidence>
<feature type="transmembrane region" description="Helical" evidence="1">
    <location>
        <begin position="12"/>
        <end position="30"/>
    </location>
</feature>